<gene>
    <name evidence="4" type="ORF">H9871_07520</name>
</gene>
<reference evidence="4" key="1">
    <citation type="journal article" date="2021" name="PeerJ">
        <title>Extensive microbial diversity within the chicken gut microbiome revealed by metagenomics and culture.</title>
        <authorList>
            <person name="Gilroy R."/>
            <person name="Ravi A."/>
            <person name="Getino M."/>
            <person name="Pursley I."/>
            <person name="Horton D.L."/>
            <person name="Alikhan N.F."/>
            <person name="Baker D."/>
            <person name="Gharbi K."/>
            <person name="Hall N."/>
            <person name="Watson M."/>
            <person name="Adriaenssens E.M."/>
            <person name="Foster-Nyarko E."/>
            <person name="Jarju S."/>
            <person name="Secka A."/>
            <person name="Antonio M."/>
            <person name="Oren A."/>
            <person name="Chaudhuri R.R."/>
            <person name="La Ragione R."/>
            <person name="Hildebrand F."/>
            <person name="Pallen M.J."/>
        </authorList>
    </citation>
    <scope>NUCLEOTIDE SEQUENCE</scope>
    <source>
        <strain evidence="4">ChiHejej3B27-3195</strain>
    </source>
</reference>
<dbReference type="Pfam" id="PF13280">
    <property type="entry name" value="WYL"/>
    <property type="match status" value="1"/>
</dbReference>
<dbReference type="Pfam" id="PF19187">
    <property type="entry name" value="HTH_PafC"/>
    <property type="match status" value="1"/>
</dbReference>
<name>A0A9D2A8E3_9MICC</name>
<dbReference type="InterPro" id="IPR043839">
    <property type="entry name" value="PafC_HTH"/>
</dbReference>
<protein>
    <submittedName>
        <fullName evidence="4">WYL domain-containing protein</fullName>
    </submittedName>
</protein>
<feature type="region of interest" description="Disordered" evidence="1">
    <location>
        <begin position="299"/>
        <end position="325"/>
    </location>
</feature>
<accession>A0A9D2A8E3</accession>
<dbReference type="EMBL" id="DXGD01000278">
    <property type="protein sequence ID" value="HIW99979.1"/>
    <property type="molecule type" value="Genomic_DNA"/>
</dbReference>
<evidence type="ECO:0000313" key="4">
    <source>
        <dbReference type="EMBL" id="HIW99979.1"/>
    </source>
</evidence>
<comment type="caution">
    <text evidence="4">The sequence shown here is derived from an EMBL/GenBank/DDBJ whole genome shotgun (WGS) entry which is preliminary data.</text>
</comment>
<dbReference type="AlphaFoldDB" id="A0A9D2A8E3"/>
<evidence type="ECO:0000259" key="3">
    <source>
        <dbReference type="Pfam" id="PF19187"/>
    </source>
</evidence>
<proteinExistence type="predicted"/>
<evidence type="ECO:0000259" key="2">
    <source>
        <dbReference type="Pfam" id="PF13280"/>
    </source>
</evidence>
<dbReference type="Proteomes" id="UP000824151">
    <property type="component" value="Unassembled WGS sequence"/>
</dbReference>
<dbReference type="PANTHER" id="PTHR34580:SF3">
    <property type="entry name" value="PROTEIN PAFB"/>
    <property type="match status" value="1"/>
</dbReference>
<dbReference type="PANTHER" id="PTHR34580">
    <property type="match status" value="1"/>
</dbReference>
<sequence>MAESGDSQDVFADYAVSRAFSLAATILDAGPYGLTKQQIRQRVEHYRSESEQSRTAWERLFSRDKAILRDCGVRLREPEASVPGSADDYRYSIDPADYGIPELELDAAELIVLQQAQHAWAGLRAQSSVQQAAWALRSTSGDPESENAGDAGAEVVGPGPELAPANPARLTVGTDADLAQLEHIAAVGRGRPAVFRYIRRGQHETQWRRVVVLGAGVLGHWYLVAYDLDRQGLRTFRTDRIHGAVSAMPTADQQRADRRDRHVIEEISAGRLYADIDISRILADRGPEDSPERVLRGVLGAHQGPTSPPRLRPLRQSVPKEPTPDKLERSLSLAAFLLSSGGARPSELQEHFQVTPRQLLKDLLSLQQAGTFGAEQFGEFVDVVPPPPLTVKEFEAGYLPSDPLITLELHGEQSGRLMSRPVSLTKPGALSLLV</sequence>
<organism evidence="4 5">
    <name type="scientific">Candidatus Nesterenkonia stercoripullorum</name>
    <dbReference type="NCBI Taxonomy" id="2838701"/>
    <lineage>
        <taxon>Bacteria</taxon>
        <taxon>Bacillati</taxon>
        <taxon>Actinomycetota</taxon>
        <taxon>Actinomycetes</taxon>
        <taxon>Micrococcales</taxon>
        <taxon>Micrococcaceae</taxon>
        <taxon>Nesterenkonia</taxon>
    </lineage>
</organism>
<evidence type="ECO:0000313" key="5">
    <source>
        <dbReference type="Proteomes" id="UP000824151"/>
    </source>
</evidence>
<dbReference type="InterPro" id="IPR051534">
    <property type="entry name" value="CBASS_pafABC_assoc_protein"/>
</dbReference>
<feature type="domain" description="WYL" evidence="2">
    <location>
        <begin position="185"/>
        <end position="244"/>
    </location>
</feature>
<evidence type="ECO:0000256" key="1">
    <source>
        <dbReference type="SAM" id="MobiDB-lite"/>
    </source>
</evidence>
<feature type="non-terminal residue" evidence="4">
    <location>
        <position position="434"/>
    </location>
</feature>
<reference evidence="4" key="2">
    <citation type="submission" date="2021-04" db="EMBL/GenBank/DDBJ databases">
        <authorList>
            <person name="Gilroy R."/>
        </authorList>
    </citation>
    <scope>NUCLEOTIDE SEQUENCE</scope>
    <source>
        <strain evidence="4">ChiHejej3B27-3195</strain>
    </source>
</reference>
<feature type="domain" description="PafC HTH" evidence="3">
    <location>
        <begin position="325"/>
        <end position="384"/>
    </location>
</feature>
<dbReference type="InterPro" id="IPR026881">
    <property type="entry name" value="WYL_dom"/>
</dbReference>